<dbReference type="InterPro" id="IPR000330">
    <property type="entry name" value="SNF2_N"/>
</dbReference>
<comment type="caution">
    <text evidence="5">The sequence shown here is derived from an EMBL/GenBank/DDBJ whole genome shotgun (WGS) entry which is preliminary data.</text>
</comment>
<proteinExistence type="predicted"/>
<organism evidence="5 6">
    <name type="scientific">Gymnopilus junonius</name>
    <name type="common">Spectacular rustgill mushroom</name>
    <name type="synonym">Gymnopilus spectabilis subsp. junonius</name>
    <dbReference type="NCBI Taxonomy" id="109634"/>
    <lineage>
        <taxon>Eukaryota</taxon>
        <taxon>Fungi</taxon>
        <taxon>Dikarya</taxon>
        <taxon>Basidiomycota</taxon>
        <taxon>Agaricomycotina</taxon>
        <taxon>Agaricomycetes</taxon>
        <taxon>Agaricomycetidae</taxon>
        <taxon>Agaricales</taxon>
        <taxon>Agaricineae</taxon>
        <taxon>Hymenogastraceae</taxon>
        <taxon>Gymnopilus</taxon>
    </lineage>
</organism>
<dbReference type="InterPro" id="IPR027417">
    <property type="entry name" value="P-loop_NTPase"/>
</dbReference>
<name>A0A9P5NDV5_GYMJU</name>
<dbReference type="Proteomes" id="UP000724874">
    <property type="component" value="Unassembled WGS sequence"/>
</dbReference>
<dbReference type="EMBL" id="JADNYJ010000136">
    <property type="protein sequence ID" value="KAF8880922.1"/>
    <property type="molecule type" value="Genomic_DNA"/>
</dbReference>
<evidence type="ECO:0000256" key="2">
    <source>
        <dbReference type="ARBA" id="ARBA00022801"/>
    </source>
</evidence>
<dbReference type="Pfam" id="PF00176">
    <property type="entry name" value="SNF2-rel_dom"/>
    <property type="match status" value="1"/>
</dbReference>
<evidence type="ECO:0000313" key="6">
    <source>
        <dbReference type="Proteomes" id="UP000724874"/>
    </source>
</evidence>
<reference evidence="5" key="1">
    <citation type="submission" date="2020-11" db="EMBL/GenBank/DDBJ databases">
        <authorList>
            <consortium name="DOE Joint Genome Institute"/>
            <person name="Ahrendt S."/>
            <person name="Riley R."/>
            <person name="Andreopoulos W."/>
            <person name="LaButti K."/>
            <person name="Pangilinan J."/>
            <person name="Ruiz-duenas F.J."/>
            <person name="Barrasa J.M."/>
            <person name="Sanchez-Garcia M."/>
            <person name="Camarero S."/>
            <person name="Miyauchi S."/>
            <person name="Serrano A."/>
            <person name="Linde D."/>
            <person name="Babiker R."/>
            <person name="Drula E."/>
            <person name="Ayuso-Fernandez I."/>
            <person name="Pacheco R."/>
            <person name="Padilla G."/>
            <person name="Ferreira P."/>
            <person name="Barriuso J."/>
            <person name="Kellner H."/>
            <person name="Castanera R."/>
            <person name="Alfaro M."/>
            <person name="Ramirez L."/>
            <person name="Pisabarro A.G."/>
            <person name="Kuo A."/>
            <person name="Tritt A."/>
            <person name="Lipzen A."/>
            <person name="He G."/>
            <person name="Yan M."/>
            <person name="Ng V."/>
            <person name="Cullen D."/>
            <person name="Martin F."/>
            <person name="Rosso M.-N."/>
            <person name="Henrissat B."/>
            <person name="Hibbett D."/>
            <person name="Martinez A.T."/>
            <person name="Grigoriev I.V."/>
        </authorList>
    </citation>
    <scope>NUCLEOTIDE SEQUENCE</scope>
    <source>
        <strain evidence="5">AH 44721</strain>
    </source>
</reference>
<evidence type="ECO:0000256" key="3">
    <source>
        <dbReference type="ARBA" id="ARBA00022840"/>
    </source>
</evidence>
<dbReference type="Pfam" id="PF00271">
    <property type="entry name" value="Helicase_C"/>
    <property type="match status" value="1"/>
</dbReference>
<dbReference type="SUPFAM" id="SSF52540">
    <property type="entry name" value="P-loop containing nucleoside triphosphate hydrolases"/>
    <property type="match status" value="2"/>
</dbReference>
<dbReference type="GO" id="GO:0005524">
    <property type="term" value="F:ATP binding"/>
    <property type="evidence" value="ECO:0007669"/>
    <property type="project" value="UniProtKB-KW"/>
</dbReference>
<keyword evidence="6" id="KW-1185">Reference proteome</keyword>
<dbReference type="PANTHER" id="PTHR45626">
    <property type="entry name" value="TRANSCRIPTION TERMINATION FACTOR 2-RELATED"/>
    <property type="match status" value="1"/>
</dbReference>
<keyword evidence="1" id="KW-0547">Nucleotide-binding</keyword>
<dbReference type="InterPro" id="IPR001650">
    <property type="entry name" value="Helicase_C-like"/>
</dbReference>
<dbReference type="GO" id="GO:0008094">
    <property type="term" value="F:ATP-dependent activity, acting on DNA"/>
    <property type="evidence" value="ECO:0007669"/>
    <property type="project" value="TreeGrafter"/>
</dbReference>
<keyword evidence="3" id="KW-0067">ATP-binding</keyword>
<dbReference type="GO" id="GO:0016787">
    <property type="term" value="F:hydrolase activity"/>
    <property type="evidence" value="ECO:0007669"/>
    <property type="project" value="UniProtKB-KW"/>
</dbReference>
<dbReference type="OrthoDB" id="448448at2759"/>
<gene>
    <name evidence="5" type="ORF">CPB84DRAFT_1792278</name>
</gene>
<sequence>MLLNLGPEADIVASEVYNLLLTYAQLQRQHSSFKLNPTSKAAAPIFHYSWYRQINDEAHKFRNPSTTTAKAVWAVSKQHGHCLTGTPAQNSLLDFHPLFKFLGVTHENVDVLNIYEQKIYSKRQQGPIINKSAKKLFDLIKKDFCIFRSKSDVDSETGRPLVMLPSCTDLIIDIALSVEERIIYSHIKEMSLHIFATLTRLRQACDHPSLVQRVLQDGAGSDQSEENISLRTMVKSQGSLATMSRKLPRAARNPFSDFFRSSKLKAMLQILHKCKGQKTIIFTHFTSFIPVIAQALHSANIRWAEYTGGTSHKDQEEALMQIAEDEECSVIIISILAGSVGLNITSCNKHYTHGTVDQAIARVHRIGQMLPITVYRLVVQESIEKSILKKQQLKREMIGDMYGDVAGDPCGDLDEATRRA</sequence>
<evidence type="ECO:0000259" key="4">
    <source>
        <dbReference type="SMART" id="SM00490"/>
    </source>
</evidence>
<evidence type="ECO:0000313" key="5">
    <source>
        <dbReference type="EMBL" id="KAF8880922.1"/>
    </source>
</evidence>
<dbReference type="InterPro" id="IPR038718">
    <property type="entry name" value="SNF2-like_sf"/>
</dbReference>
<dbReference type="AlphaFoldDB" id="A0A9P5NDV5"/>
<feature type="domain" description="Helicase C-terminal" evidence="4">
    <location>
        <begin position="290"/>
        <end position="367"/>
    </location>
</feature>
<dbReference type="GO" id="GO:0006281">
    <property type="term" value="P:DNA repair"/>
    <property type="evidence" value="ECO:0007669"/>
    <property type="project" value="TreeGrafter"/>
</dbReference>
<dbReference type="CDD" id="cd18793">
    <property type="entry name" value="SF2_C_SNF"/>
    <property type="match status" value="1"/>
</dbReference>
<dbReference type="Gene3D" id="3.40.50.300">
    <property type="entry name" value="P-loop containing nucleotide triphosphate hydrolases"/>
    <property type="match status" value="1"/>
</dbReference>
<dbReference type="GO" id="GO:0005634">
    <property type="term" value="C:nucleus"/>
    <property type="evidence" value="ECO:0007669"/>
    <property type="project" value="TreeGrafter"/>
</dbReference>
<dbReference type="InterPro" id="IPR050628">
    <property type="entry name" value="SNF2_RAD54_helicase_TF"/>
</dbReference>
<accession>A0A9P5NDV5</accession>
<keyword evidence="2 5" id="KW-0378">Hydrolase</keyword>
<dbReference type="InterPro" id="IPR049730">
    <property type="entry name" value="SNF2/RAD54-like_C"/>
</dbReference>
<protein>
    <submittedName>
        <fullName evidence="5">P-loop containing nucleoside triphosphate hydrolase protein</fullName>
    </submittedName>
</protein>
<evidence type="ECO:0000256" key="1">
    <source>
        <dbReference type="ARBA" id="ARBA00022741"/>
    </source>
</evidence>
<dbReference type="SMART" id="SM00490">
    <property type="entry name" value="HELICc"/>
    <property type="match status" value="1"/>
</dbReference>
<dbReference type="Gene3D" id="3.40.50.10810">
    <property type="entry name" value="Tandem AAA-ATPase domain"/>
    <property type="match status" value="1"/>
</dbReference>